<feature type="compositionally biased region" description="Polar residues" evidence="1">
    <location>
        <begin position="19"/>
        <end position="31"/>
    </location>
</feature>
<evidence type="ECO:0000256" key="1">
    <source>
        <dbReference type="SAM" id="MobiDB-lite"/>
    </source>
</evidence>
<reference evidence="2 3" key="1">
    <citation type="submission" date="2016-01" db="EMBL/GenBank/DDBJ databases">
        <title>The new phylogeny of the genus Mycobacterium.</title>
        <authorList>
            <person name="Tarcisio F."/>
            <person name="Conor M."/>
            <person name="Antonella G."/>
            <person name="Elisabetta G."/>
            <person name="Giulia F.S."/>
            <person name="Sara T."/>
            <person name="Anna F."/>
            <person name="Clotilde B."/>
            <person name="Roberto B."/>
            <person name="Veronica D.S."/>
            <person name="Fabio R."/>
            <person name="Monica P."/>
            <person name="Olivier J."/>
            <person name="Enrico T."/>
            <person name="Nicola S."/>
        </authorList>
    </citation>
    <scope>NUCLEOTIDE SEQUENCE [LARGE SCALE GENOMIC DNA]</scope>
    <source>
        <strain evidence="2 3">DSM 44626</strain>
    </source>
</reference>
<dbReference type="Proteomes" id="UP000193710">
    <property type="component" value="Unassembled WGS sequence"/>
</dbReference>
<evidence type="ECO:0000313" key="3">
    <source>
        <dbReference type="Proteomes" id="UP000193710"/>
    </source>
</evidence>
<sequence>MRPHRVHAGNRGAGDPQSHGPSLRQQSQVGSPQRRKQISGARSDADAVDDVERHRADARGQLGPAIIEIGDPGEPGSPRRGDETFSGSGHFVRAAHPYRAAVAVGGTGEIQVGLDGAEMLDNVRPRPARYRGPIEVARQPATEVAAIDRARTPDRCPPHDRQLASGLLGDSGRVALHQRATRPDRQLQPVGGLGQQRRIVQRAARFEDGHGAGGIGGKTFGNNRSSTSGADDQHIAVRGGQGGG</sequence>
<protein>
    <submittedName>
        <fullName evidence="2">Uncharacterized protein</fullName>
    </submittedName>
</protein>
<dbReference type="EMBL" id="LQPY01000033">
    <property type="protein sequence ID" value="ORX01171.1"/>
    <property type="molecule type" value="Genomic_DNA"/>
</dbReference>
<organism evidence="2 3">
    <name type="scientific">Mycobacterium triplex</name>
    <dbReference type="NCBI Taxonomy" id="47839"/>
    <lineage>
        <taxon>Bacteria</taxon>
        <taxon>Bacillati</taxon>
        <taxon>Actinomycetota</taxon>
        <taxon>Actinomycetes</taxon>
        <taxon>Mycobacteriales</taxon>
        <taxon>Mycobacteriaceae</taxon>
        <taxon>Mycobacterium</taxon>
        <taxon>Mycobacterium simiae complex</taxon>
    </lineage>
</organism>
<proteinExistence type="predicted"/>
<feature type="region of interest" description="Disordered" evidence="1">
    <location>
        <begin position="208"/>
        <end position="244"/>
    </location>
</feature>
<accession>A0ABX3VYZ3</accession>
<keyword evidence="3" id="KW-1185">Reference proteome</keyword>
<feature type="region of interest" description="Disordered" evidence="1">
    <location>
        <begin position="1"/>
        <end position="87"/>
    </location>
</feature>
<name>A0ABX3VYZ3_9MYCO</name>
<feature type="compositionally biased region" description="Polar residues" evidence="1">
    <location>
        <begin position="220"/>
        <end position="230"/>
    </location>
</feature>
<evidence type="ECO:0000313" key="2">
    <source>
        <dbReference type="EMBL" id="ORX01171.1"/>
    </source>
</evidence>
<comment type="caution">
    <text evidence="2">The sequence shown here is derived from an EMBL/GenBank/DDBJ whole genome shotgun (WGS) entry which is preliminary data.</text>
</comment>
<gene>
    <name evidence="2" type="ORF">AWC29_23920</name>
</gene>